<dbReference type="EMBL" id="RKMK01000077">
    <property type="protein sequence ID" value="RXG84272.1"/>
    <property type="molecule type" value="Genomic_DNA"/>
</dbReference>
<evidence type="ECO:0000313" key="2">
    <source>
        <dbReference type="Proteomes" id="UP000290174"/>
    </source>
</evidence>
<sequence>MDRAMLQKHLAIAERHIAQGVKLLAKQEALIAELARHNHDTEGARAVLATMRETQTLHIDDRDRISRALEQ</sequence>
<reference evidence="1 2" key="1">
    <citation type="submission" date="2018-11" db="EMBL/GenBank/DDBJ databases">
        <title>Bradyrhizobium sp. nov., isolated from effective nodules of peanut in China.</title>
        <authorList>
            <person name="Li Y."/>
        </authorList>
    </citation>
    <scope>NUCLEOTIDE SEQUENCE [LARGE SCALE GENOMIC DNA]</scope>
    <source>
        <strain evidence="1 2">CCBAU 51770</strain>
    </source>
</reference>
<evidence type="ECO:0000313" key="1">
    <source>
        <dbReference type="EMBL" id="RXG84272.1"/>
    </source>
</evidence>
<protein>
    <submittedName>
        <fullName evidence="1">Uncharacterized protein</fullName>
    </submittedName>
</protein>
<organism evidence="1 2">
    <name type="scientific">Bradyrhizobium zhanjiangense</name>
    <dbReference type="NCBI Taxonomy" id="1325107"/>
    <lineage>
        <taxon>Bacteria</taxon>
        <taxon>Pseudomonadati</taxon>
        <taxon>Pseudomonadota</taxon>
        <taxon>Alphaproteobacteria</taxon>
        <taxon>Hyphomicrobiales</taxon>
        <taxon>Nitrobacteraceae</taxon>
        <taxon>Bradyrhizobium</taxon>
    </lineage>
</organism>
<dbReference type="AlphaFoldDB" id="A0A4Q0Q583"/>
<gene>
    <name evidence="1" type="ORF">EAS61_39540</name>
</gene>
<name>A0A4Q0Q583_9BRAD</name>
<comment type="caution">
    <text evidence="1">The sequence shown here is derived from an EMBL/GenBank/DDBJ whole genome shotgun (WGS) entry which is preliminary data.</text>
</comment>
<proteinExistence type="predicted"/>
<accession>A0A4Q0Q583</accession>
<dbReference type="Proteomes" id="UP000290174">
    <property type="component" value="Unassembled WGS sequence"/>
</dbReference>